<gene>
    <name evidence="1" type="ORF">H0A68_18655</name>
</gene>
<proteinExistence type="predicted"/>
<reference evidence="1 2" key="1">
    <citation type="submission" date="2020-07" db="EMBL/GenBank/DDBJ databases">
        <title>Taxonomic revisions and descriptions of new bacterial species based on genomic comparisons in the high-G+C-content subgroup of the family Alcaligenaceae.</title>
        <authorList>
            <person name="Szabo A."/>
            <person name="Felfoldi T."/>
        </authorList>
    </citation>
    <scope>NUCLEOTIDE SEQUENCE [LARGE SCALE GENOMIC DNA]</scope>
    <source>
        <strain evidence="1 2">DSM 25264</strain>
    </source>
</reference>
<evidence type="ECO:0000313" key="1">
    <source>
        <dbReference type="EMBL" id="NYT38901.1"/>
    </source>
</evidence>
<dbReference type="OrthoDB" id="9869285at2"/>
<protein>
    <recommendedName>
        <fullName evidence="3">Lipoprotein</fullName>
    </recommendedName>
</protein>
<comment type="caution">
    <text evidence="1">The sequence shown here is derived from an EMBL/GenBank/DDBJ whole genome shotgun (WGS) entry which is preliminary data.</text>
</comment>
<dbReference type="AlphaFoldDB" id="A0A853FKK0"/>
<evidence type="ECO:0000313" key="2">
    <source>
        <dbReference type="Proteomes" id="UP000580517"/>
    </source>
</evidence>
<organism evidence="1 2">
    <name type="scientific">Allopusillimonas soli</name>
    <dbReference type="NCBI Taxonomy" id="659016"/>
    <lineage>
        <taxon>Bacteria</taxon>
        <taxon>Pseudomonadati</taxon>
        <taxon>Pseudomonadota</taxon>
        <taxon>Betaproteobacteria</taxon>
        <taxon>Burkholderiales</taxon>
        <taxon>Alcaligenaceae</taxon>
        <taxon>Allopusillimonas</taxon>
    </lineage>
</organism>
<keyword evidence="2" id="KW-1185">Reference proteome</keyword>
<dbReference type="Proteomes" id="UP000580517">
    <property type="component" value="Unassembled WGS sequence"/>
</dbReference>
<evidence type="ECO:0008006" key="3">
    <source>
        <dbReference type="Google" id="ProtNLM"/>
    </source>
</evidence>
<name>A0A853FKK0_9BURK</name>
<sequence length="132" mass="14188">MTALLVGCASVPSVNEAVSVNEQYVLQPDLLIQKNGTGQVTIIREGRPLHMYRTGVYVDGEMIATIAGDEALTIYLPVGRALIGTGPTSKASEPYDELAIDVNESQPTLVRFRLSAWGWGAPGGWEVNEASR</sequence>
<accession>A0A853FKK0</accession>
<dbReference type="EMBL" id="JACCEW010000008">
    <property type="protein sequence ID" value="NYT38901.1"/>
    <property type="molecule type" value="Genomic_DNA"/>
</dbReference>
<dbReference type="RefSeq" id="WP_129971420.1">
    <property type="nucleotide sequence ID" value="NZ_JACCEW010000008.1"/>
</dbReference>